<evidence type="ECO:0000256" key="5">
    <source>
        <dbReference type="ARBA" id="ARBA00022692"/>
    </source>
</evidence>
<organism evidence="20 21">
    <name type="scientific">Betta splendens</name>
    <name type="common">Siamese fighting fish</name>
    <dbReference type="NCBI Taxonomy" id="158456"/>
    <lineage>
        <taxon>Eukaryota</taxon>
        <taxon>Metazoa</taxon>
        <taxon>Chordata</taxon>
        <taxon>Craniata</taxon>
        <taxon>Vertebrata</taxon>
        <taxon>Euteleostomi</taxon>
        <taxon>Actinopterygii</taxon>
        <taxon>Neopterygii</taxon>
        <taxon>Teleostei</taxon>
        <taxon>Neoteleostei</taxon>
        <taxon>Acanthomorphata</taxon>
        <taxon>Anabantaria</taxon>
        <taxon>Anabantiformes</taxon>
        <taxon>Anabantoidei</taxon>
        <taxon>Osphronemidae</taxon>
        <taxon>Betta</taxon>
    </lineage>
</organism>
<dbReference type="PROSITE" id="PS50104">
    <property type="entry name" value="TIR"/>
    <property type="match status" value="1"/>
</dbReference>
<dbReference type="InterPro" id="IPR032675">
    <property type="entry name" value="LRR_dom_sf"/>
</dbReference>
<keyword evidence="16" id="KW-1015">Disulfide bond</keyword>
<keyword evidence="7" id="KW-0677">Repeat</keyword>
<name>A0A6P7NVQ6_BETSP</name>
<dbReference type="PROSITE" id="PS51450">
    <property type="entry name" value="LRR"/>
    <property type="match status" value="3"/>
</dbReference>
<dbReference type="PANTHER" id="PTHR24365">
    <property type="entry name" value="TOLL-LIKE RECEPTOR"/>
    <property type="match status" value="1"/>
</dbReference>
<keyword evidence="14 15" id="KW-0395">Inflammatory response</keyword>
<evidence type="ECO:0000256" key="11">
    <source>
        <dbReference type="ARBA" id="ARBA00023136"/>
    </source>
</evidence>
<evidence type="ECO:0000256" key="6">
    <source>
        <dbReference type="ARBA" id="ARBA00022729"/>
    </source>
</evidence>
<dbReference type="InterPro" id="IPR000157">
    <property type="entry name" value="TIR_dom"/>
</dbReference>
<reference evidence="21" key="1">
    <citation type="submission" date="2025-08" db="UniProtKB">
        <authorList>
            <consortium name="RefSeq"/>
        </authorList>
    </citation>
    <scope>IDENTIFICATION</scope>
</reference>
<dbReference type="GO" id="GO:0045087">
    <property type="term" value="P:innate immune response"/>
    <property type="evidence" value="ECO:0007669"/>
    <property type="project" value="UniProtKB-UniRule"/>
</dbReference>
<feature type="disulfide bond" evidence="16">
    <location>
        <begin position="420"/>
        <end position="443"/>
    </location>
</feature>
<feature type="transmembrane region" description="Helical" evidence="17">
    <location>
        <begin position="586"/>
        <end position="608"/>
    </location>
</feature>
<evidence type="ECO:0000313" key="20">
    <source>
        <dbReference type="Proteomes" id="UP000515150"/>
    </source>
</evidence>
<keyword evidence="9 17" id="KW-1133">Transmembrane helix</keyword>
<protein>
    <submittedName>
        <fullName evidence="21">Toll-like receptor 1</fullName>
    </submittedName>
</protein>
<evidence type="ECO:0000259" key="19">
    <source>
        <dbReference type="PROSITE" id="PS50104"/>
    </source>
</evidence>
<dbReference type="FunFam" id="3.80.10.10:FF:000046">
    <property type="entry name" value="Toll-like receptor 2"/>
    <property type="match status" value="1"/>
</dbReference>
<dbReference type="InterPro" id="IPR000483">
    <property type="entry name" value="Cys-rich_flank_reg_C"/>
</dbReference>
<evidence type="ECO:0000256" key="7">
    <source>
        <dbReference type="ARBA" id="ARBA00022737"/>
    </source>
</evidence>
<dbReference type="RefSeq" id="XP_029021629.1">
    <property type="nucleotide sequence ID" value="XM_029165796.3"/>
</dbReference>
<dbReference type="SMR" id="A0A6P7NVQ6"/>
<dbReference type="SMART" id="SM00255">
    <property type="entry name" value="TIR"/>
    <property type="match status" value="1"/>
</dbReference>
<dbReference type="GO" id="GO:0005886">
    <property type="term" value="C:plasma membrane"/>
    <property type="evidence" value="ECO:0007669"/>
    <property type="project" value="TreeGrafter"/>
</dbReference>
<dbReference type="Proteomes" id="UP000515150">
    <property type="component" value="Chromosome 10"/>
</dbReference>
<evidence type="ECO:0000256" key="16">
    <source>
        <dbReference type="PIRSR" id="PIRSR037595-2"/>
    </source>
</evidence>
<evidence type="ECO:0000256" key="13">
    <source>
        <dbReference type="ARBA" id="ARBA00023180"/>
    </source>
</evidence>
<sequence>MTLAAVALWTAAMLVGLQQTASSHDIIVDRSSRNLSSVPRDLPQDVEFLDLSCNHIQQLHRPDFQNTTHLRFLNVSWNLLENIDQETFLDTHALKYLDLSHNRLKNLSGQQYLLYTRYLVMLNLACNEFLNMSLGTEFRSLAKLKRLTVGAKNVRIGDFKNIAPLQLQTLAVSVEDGFRYEAGSLKDVHVEKLQIAVNTKELNYVLTADALSLFDQVELMDLADGYGALSELLHKVHIYTSHLYLTNITIQWFDLTTFVNAVLNTSISQLSSTDVRLCNLPYIETQVAKTSNLRSFTTRRAVVTAFFFAQEAVYNFFINMPVKRLAIEETPIIHMTCPKRESPILQLHFSDCALSDTIFSTVVGPKTLECETLTNVRQLFLMSNNLKSLHLVSKRIQHMKSLQHLNLSLNSLVYDSGEVCLWPAGISNLSLSSNSLTGSVFECLPRGVQTLDLQNNQISVVPSSIVRLQNLSSLNLNANRLRDLPVCNGFPILQELLLKSNSLHAPSVSRLASCPKLNTLDVGHNPFTCTCVLRSFILLGDKSEKKHSQVGVKLLGWPLDYYCTYPEALRDVTLNDISVPLISCNAGILAAAILCPAVVAIISVVFLCHHLDVPWYMGMIWQWTRAKHRARTQQLRPEDLMGVEFHAFVSYSQQDADWVHDALLPNLEGPAGGLRICQHEKNFVAGKTIIENIINCVEKSRRSVFVLSAHFVKSEWCHYELYFASHQRLSRGSDSIVLVLLEPLPQYLIPSKYYQLKSMMARHTYLEWPQDRAKHRLFWANLRAALQSDLPEAPAAEQ</sequence>
<evidence type="ECO:0000256" key="10">
    <source>
        <dbReference type="ARBA" id="ARBA00023027"/>
    </source>
</evidence>
<dbReference type="SMART" id="SM00369">
    <property type="entry name" value="LRR_TYP"/>
    <property type="match status" value="5"/>
</dbReference>
<dbReference type="InParanoid" id="A0A6P7NVQ6"/>
<feature type="signal peptide" evidence="18">
    <location>
        <begin position="1"/>
        <end position="23"/>
    </location>
</feature>
<dbReference type="OrthoDB" id="1081807at2759"/>
<dbReference type="GO" id="GO:0006954">
    <property type="term" value="P:inflammatory response"/>
    <property type="evidence" value="ECO:0007669"/>
    <property type="project" value="UniProtKB-UniRule"/>
</dbReference>
<dbReference type="GO" id="GO:0004888">
    <property type="term" value="F:transmembrane signaling receptor activity"/>
    <property type="evidence" value="ECO:0007669"/>
    <property type="project" value="InterPro"/>
</dbReference>
<evidence type="ECO:0000256" key="12">
    <source>
        <dbReference type="ARBA" id="ARBA00023170"/>
    </source>
</evidence>
<evidence type="ECO:0000256" key="15">
    <source>
        <dbReference type="PIRNR" id="PIRNR037595"/>
    </source>
</evidence>
<keyword evidence="8 15" id="KW-0391">Immunity</keyword>
<proteinExistence type="inferred from homology"/>
<dbReference type="GeneID" id="114864825"/>
<comment type="similarity">
    <text evidence="2 15">Belongs to the Toll-like receptor family.</text>
</comment>
<dbReference type="InterPro" id="IPR001611">
    <property type="entry name" value="Leu-rich_rpt"/>
</dbReference>
<evidence type="ECO:0000256" key="17">
    <source>
        <dbReference type="SAM" id="Phobius"/>
    </source>
</evidence>
<dbReference type="PANTHER" id="PTHR24365:SF422">
    <property type="entry name" value="TOLL-LIKE RECEPTOR 6"/>
    <property type="match status" value="1"/>
</dbReference>
<comment type="subcellular location">
    <subcellularLocation>
        <location evidence="1">Membrane</location>
        <topology evidence="1">Single-pass type I membrane protein</topology>
    </subcellularLocation>
</comment>
<keyword evidence="20" id="KW-1185">Reference proteome</keyword>
<dbReference type="AlphaFoldDB" id="A0A6P7NVQ6"/>
<dbReference type="PRINTS" id="PR01537">
    <property type="entry name" value="INTRLKN1R1F"/>
</dbReference>
<evidence type="ECO:0000313" key="21">
    <source>
        <dbReference type="RefSeq" id="XP_029021629.1"/>
    </source>
</evidence>
<evidence type="ECO:0000256" key="14">
    <source>
        <dbReference type="ARBA" id="ARBA00023198"/>
    </source>
</evidence>
<dbReference type="FunFam" id="3.40.50.10140:FF:000001">
    <property type="entry name" value="Toll-like receptor 2"/>
    <property type="match status" value="1"/>
</dbReference>
<evidence type="ECO:0000256" key="2">
    <source>
        <dbReference type="ARBA" id="ARBA00009634"/>
    </source>
</evidence>
<dbReference type="SUPFAM" id="SSF52058">
    <property type="entry name" value="L domain-like"/>
    <property type="match status" value="1"/>
</dbReference>
<dbReference type="Pfam" id="PF01582">
    <property type="entry name" value="TIR"/>
    <property type="match status" value="1"/>
</dbReference>
<accession>A0A6P7NVQ6</accession>
<dbReference type="Gene3D" id="3.40.50.10140">
    <property type="entry name" value="Toll/interleukin-1 receptor homology (TIR) domain"/>
    <property type="match status" value="1"/>
</dbReference>
<feature type="domain" description="TIR" evidence="19">
    <location>
        <begin position="643"/>
        <end position="786"/>
    </location>
</feature>
<keyword evidence="6 18" id="KW-0732">Signal</keyword>
<evidence type="ECO:0000256" key="9">
    <source>
        <dbReference type="ARBA" id="ARBA00022989"/>
    </source>
</evidence>
<feature type="chain" id="PRO_5027717232" evidence="18">
    <location>
        <begin position="24"/>
        <end position="798"/>
    </location>
</feature>
<dbReference type="InterPro" id="IPR003591">
    <property type="entry name" value="Leu-rich_rpt_typical-subtyp"/>
</dbReference>
<evidence type="ECO:0000256" key="1">
    <source>
        <dbReference type="ARBA" id="ARBA00004479"/>
    </source>
</evidence>
<keyword evidence="13" id="KW-0325">Glycoprotein</keyword>
<keyword evidence="5 17" id="KW-0812">Transmembrane</keyword>
<dbReference type="PIRSF" id="PIRSF037595">
    <property type="entry name" value="Toll-like_receptor"/>
    <property type="match status" value="1"/>
</dbReference>
<dbReference type="InterPro" id="IPR017241">
    <property type="entry name" value="Toll-like_receptor"/>
</dbReference>
<keyword evidence="10" id="KW-0520">NAD</keyword>
<dbReference type="KEGG" id="bspl:114864825"/>
<evidence type="ECO:0000256" key="3">
    <source>
        <dbReference type="ARBA" id="ARBA00022588"/>
    </source>
</evidence>
<evidence type="ECO:0000256" key="8">
    <source>
        <dbReference type="ARBA" id="ARBA00022859"/>
    </source>
</evidence>
<keyword evidence="3 15" id="KW-0399">Innate immunity</keyword>
<dbReference type="SMART" id="SM00082">
    <property type="entry name" value="LRRCT"/>
    <property type="match status" value="1"/>
</dbReference>
<dbReference type="GO" id="GO:0002224">
    <property type="term" value="P:toll-like receptor signaling pathway"/>
    <property type="evidence" value="ECO:0007669"/>
    <property type="project" value="InterPro"/>
</dbReference>
<dbReference type="PRINTS" id="PR00019">
    <property type="entry name" value="LEURICHRPT"/>
</dbReference>
<dbReference type="SUPFAM" id="SSF52200">
    <property type="entry name" value="Toll/Interleukin receptor TIR domain"/>
    <property type="match status" value="1"/>
</dbReference>
<keyword evidence="12 15" id="KW-0675">Receptor</keyword>
<keyword evidence="4" id="KW-0433">Leucine-rich repeat</keyword>
<dbReference type="InterPro" id="IPR035897">
    <property type="entry name" value="Toll_tir_struct_dom_sf"/>
</dbReference>
<dbReference type="Gene3D" id="3.80.10.10">
    <property type="entry name" value="Ribonuclease Inhibitor"/>
    <property type="match status" value="1"/>
</dbReference>
<dbReference type="CTD" id="7096"/>
<evidence type="ECO:0000256" key="18">
    <source>
        <dbReference type="SAM" id="SignalP"/>
    </source>
</evidence>
<evidence type="ECO:0000256" key="4">
    <source>
        <dbReference type="ARBA" id="ARBA00022614"/>
    </source>
</evidence>
<gene>
    <name evidence="21" type="primary">tlr1</name>
</gene>
<keyword evidence="11 17" id="KW-0472">Membrane</keyword>